<dbReference type="InterPro" id="IPR009936">
    <property type="entry name" value="DUF1468"/>
</dbReference>
<dbReference type="EMBL" id="JABFTT010000012">
    <property type="protein sequence ID" value="MCE8021464.1"/>
    <property type="molecule type" value="Genomic_DNA"/>
</dbReference>
<dbReference type="RefSeq" id="WP_234274790.1">
    <property type="nucleotide sequence ID" value="NZ_JABFTT010000012.1"/>
</dbReference>
<feature type="domain" description="DUF1468" evidence="2">
    <location>
        <begin position="12"/>
        <end position="140"/>
    </location>
</feature>
<feature type="transmembrane region" description="Helical" evidence="1">
    <location>
        <begin position="80"/>
        <end position="105"/>
    </location>
</feature>
<evidence type="ECO:0000313" key="4">
    <source>
        <dbReference type="Proteomes" id="UP001320122"/>
    </source>
</evidence>
<gene>
    <name evidence="3" type="ORF">HOP51_15295</name>
</gene>
<evidence type="ECO:0000259" key="2">
    <source>
        <dbReference type="Pfam" id="PF07331"/>
    </source>
</evidence>
<feature type="transmembrane region" description="Helical" evidence="1">
    <location>
        <begin position="41"/>
        <end position="60"/>
    </location>
</feature>
<keyword evidence="4" id="KW-1185">Reference proteome</keyword>
<feature type="transmembrane region" description="Helical" evidence="1">
    <location>
        <begin position="6"/>
        <end position="29"/>
    </location>
</feature>
<keyword evidence="1" id="KW-0812">Transmembrane</keyword>
<proteinExistence type="predicted"/>
<reference evidence="3 4" key="1">
    <citation type="journal article" date="2021" name="Front. Microbiol.">
        <title>Aerobic Denitrification and Heterotrophic Sulfur Oxidation in the Genus Halomonas Revealed by Six Novel Species Characterizations and Genome-Based Analysis.</title>
        <authorList>
            <person name="Wang L."/>
            <person name="Shao Z."/>
        </authorList>
    </citation>
    <scope>NUCLEOTIDE SEQUENCE [LARGE SCALE GENOMIC DNA]</scope>
    <source>
        <strain evidence="3 4">MCCC 1A11036</strain>
    </source>
</reference>
<name>A0ABS9AIA6_9GAMM</name>
<accession>A0ABS9AIA6</accession>
<dbReference type="Proteomes" id="UP001320122">
    <property type="component" value="Unassembled WGS sequence"/>
</dbReference>
<sequence>MSDNALSAYLSAGAVALLGGGFILGSAGLDVGTARSMGPGYFPQLIGYLLVGSAALIALLDRRPATESADFAPFLSVTAAILAFAVLVRIFGFIPALVAAVVISAMGDRAFDWMQSILVAAMLSVFSWIIFVLLLGLRMPPFSWPL</sequence>
<evidence type="ECO:0000313" key="3">
    <source>
        <dbReference type="EMBL" id="MCE8021464.1"/>
    </source>
</evidence>
<feature type="transmembrane region" description="Helical" evidence="1">
    <location>
        <begin position="117"/>
        <end position="137"/>
    </location>
</feature>
<keyword evidence="1" id="KW-0472">Membrane</keyword>
<dbReference type="Pfam" id="PF07331">
    <property type="entry name" value="TctB"/>
    <property type="match status" value="1"/>
</dbReference>
<keyword evidence="1" id="KW-1133">Transmembrane helix</keyword>
<organism evidence="3 4">
    <name type="scientific">Billgrantia zhangzhouensis</name>
    <dbReference type="NCBI Taxonomy" id="2733481"/>
    <lineage>
        <taxon>Bacteria</taxon>
        <taxon>Pseudomonadati</taxon>
        <taxon>Pseudomonadota</taxon>
        <taxon>Gammaproteobacteria</taxon>
        <taxon>Oceanospirillales</taxon>
        <taxon>Halomonadaceae</taxon>
        <taxon>Billgrantia</taxon>
    </lineage>
</organism>
<protein>
    <submittedName>
        <fullName evidence="3">Tripartite tricarboxylate transporter TctB family protein</fullName>
    </submittedName>
</protein>
<comment type="caution">
    <text evidence="3">The sequence shown here is derived from an EMBL/GenBank/DDBJ whole genome shotgun (WGS) entry which is preliminary data.</text>
</comment>
<evidence type="ECO:0000256" key="1">
    <source>
        <dbReference type="SAM" id="Phobius"/>
    </source>
</evidence>